<dbReference type="EMBL" id="CP060790">
    <property type="protein sequence ID" value="QNP59927.1"/>
    <property type="molecule type" value="Genomic_DNA"/>
</dbReference>
<name>A0A7H0HHB1_9BURK</name>
<gene>
    <name evidence="2" type="ORF">H9L24_02885</name>
</gene>
<sequence length="107" mass="11472">MSIVLSILIGTCALIVGCAMSPRCRDVVGGAVSSPGGAIGETLDNLTFSKGGKQNIRDTGLIGVSDEEIGRRLKDPSTTPEERKRLVKEQKARGNRNKDKDSRKDCQ</sequence>
<protein>
    <submittedName>
        <fullName evidence="2">Uncharacterized protein</fullName>
    </submittedName>
</protein>
<dbReference type="AlphaFoldDB" id="A0A7H0HHB1"/>
<accession>A0A7H0HHB1</accession>
<feature type="compositionally biased region" description="Basic and acidic residues" evidence="1">
    <location>
        <begin position="68"/>
        <end position="107"/>
    </location>
</feature>
<feature type="region of interest" description="Disordered" evidence="1">
    <location>
        <begin position="67"/>
        <end position="107"/>
    </location>
</feature>
<dbReference type="KEGG" id="amon:H9L24_02885"/>
<evidence type="ECO:0000256" key="1">
    <source>
        <dbReference type="SAM" id="MobiDB-lite"/>
    </source>
</evidence>
<proteinExistence type="predicted"/>
<reference evidence="2 3" key="1">
    <citation type="submission" date="2020-08" db="EMBL/GenBank/DDBJ databases">
        <title>Genome sequence of Acidovorax monticola KACC 19171T.</title>
        <authorList>
            <person name="Hyun D.-W."/>
            <person name="Bae J.-W."/>
        </authorList>
    </citation>
    <scope>NUCLEOTIDE SEQUENCE [LARGE SCALE GENOMIC DNA]</scope>
    <source>
        <strain evidence="2 3">KACC 19171</strain>
    </source>
</reference>
<evidence type="ECO:0000313" key="3">
    <source>
        <dbReference type="Proteomes" id="UP000516057"/>
    </source>
</evidence>
<evidence type="ECO:0000313" key="2">
    <source>
        <dbReference type="EMBL" id="QNP59927.1"/>
    </source>
</evidence>
<keyword evidence="3" id="KW-1185">Reference proteome</keyword>
<dbReference type="RefSeq" id="WP_187736908.1">
    <property type="nucleotide sequence ID" value="NZ_CP060790.1"/>
</dbReference>
<dbReference type="Proteomes" id="UP000516057">
    <property type="component" value="Chromosome"/>
</dbReference>
<organism evidence="2 3">
    <name type="scientific">Paenacidovorax monticola</name>
    <dbReference type="NCBI Taxonomy" id="1926868"/>
    <lineage>
        <taxon>Bacteria</taxon>
        <taxon>Pseudomonadati</taxon>
        <taxon>Pseudomonadota</taxon>
        <taxon>Betaproteobacteria</taxon>
        <taxon>Burkholderiales</taxon>
        <taxon>Comamonadaceae</taxon>
        <taxon>Paenacidovorax</taxon>
    </lineage>
</organism>